<feature type="chain" id="PRO_5019756813" evidence="1">
    <location>
        <begin position="20"/>
        <end position="225"/>
    </location>
</feature>
<protein>
    <submittedName>
        <fullName evidence="3">TlpA family protein disulfide reductase</fullName>
    </submittedName>
</protein>
<dbReference type="GO" id="GO:0016491">
    <property type="term" value="F:oxidoreductase activity"/>
    <property type="evidence" value="ECO:0007669"/>
    <property type="project" value="InterPro"/>
</dbReference>
<evidence type="ECO:0000313" key="4">
    <source>
        <dbReference type="Proteomes" id="UP000270046"/>
    </source>
</evidence>
<dbReference type="InterPro" id="IPR000866">
    <property type="entry name" value="AhpC/TSA"/>
</dbReference>
<dbReference type="OrthoDB" id="9815205at2"/>
<dbReference type="InterPro" id="IPR050553">
    <property type="entry name" value="Thioredoxin_ResA/DsbE_sf"/>
</dbReference>
<sequence>MKKILLLALCNCLILGAMAQGLPDNAKYILPDGKVVTANKLDSVEKAWGNRGFMMSHDDKHPDEIHITPMTDEFLKEAAAKKANLEKMLNQPAPDFSLTDISGKKWSMAALKGKTVVLNFWFTTCVPCIEEMPKLNEIKKQYSAAGVVFLAMGRDDSAAIKTFLKAHPFEYALIPKTTEIARAYHVSNYPTSMVIDAKGIIRFLQLGGNDIGKSLPAAIEAAQKS</sequence>
<dbReference type="RefSeq" id="WP_119411416.1">
    <property type="nucleotide sequence ID" value="NZ_CP032869.1"/>
</dbReference>
<proteinExistence type="predicted"/>
<dbReference type="PANTHER" id="PTHR42852">
    <property type="entry name" value="THIOL:DISULFIDE INTERCHANGE PROTEIN DSBE"/>
    <property type="match status" value="1"/>
</dbReference>
<dbReference type="GO" id="GO:0016209">
    <property type="term" value="F:antioxidant activity"/>
    <property type="evidence" value="ECO:0007669"/>
    <property type="project" value="InterPro"/>
</dbReference>
<organism evidence="3 4">
    <name type="scientific">Mucilaginibacter celer</name>
    <dbReference type="NCBI Taxonomy" id="2305508"/>
    <lineage>
        <taxon>Bacteria</taxon>
        <taxon>Pseudomonadati</taxon>
        <taxon>Bacteroidota</taxon>
        <taxon>Sphingobacteriia</taxon>
        <taxon>Sphingobacteriales</taxon>
        <taxon>Sphingobacteriaceae</taxon>
        <taxon>Mucilaginibacter</taxon>
    </lineage>
</organism>
<dbReference type="PROSITE" id="PS51352">
    <property type="entry name" value="THIOREDOXIN_2"/>
    <property type="match status" value="1"/>
</dbReference>
<evidence type="ECO:0000313" key="3">
    <source>
        <dbReference type="EMBL" id="AYL95455.1"/>
    </source>
</evidence>
<dbReference type="InterPro" id="IPR013766">
    <property type="entry name" value="Thioredoxin_domain"/>
</dbReference>
<dbReference type="KEGG" id="muh:HYN43_009180"/>
<dbReference type="AlphaFoldDB" id="A0A494VW16"/>
<dbReference type="SUPFAM" id="SSF52833">
    <property type="entry name" value="Thioredoxin-like"/>
    <property type="match status" value="1"/>
</dbReference>
<gene>
    <name evidence="3" type="ORF">HYN43_009180</name>
</gene>
<keyword evidence="4" id="KW-1185">Reference proteome</keyword>
<dbReference type="PANTHER" id="PTHR42852:SF17">
    <property type="entry name" value="THIOREDOXIN-LIKE PROTEIN HI_1115"/>
    <property type="match status" value="1"/>
</dbReference>
<reference evidence="3 4" key="1">
    <citation type="submission" date="2018-10" db="EMBL/GenBank/DDBJ databases">
        <title>Genome sequencing of Mucilaginibacter sp. HYN0043.</title>
        <authorList>
            <person name="Kim M."/>
            <person name="Yi H."/>
        </authorList>
    </citation>
    <scope>NUCLEOTIDE SEQUENCE [LARGE SCALE GENOMIC DNA]</scope>
    <source>
        <strain evidence="3 4">HYN0043</strain>
    </source>
</reference>
<keyword evidence="1" id="KW-0732">Signal</keyword>
<dbReference type="CDD" id="cd02966">
    <property type="entry name" value="TlpA_like_family"/>
    <property type="match status" value="1"/>
</dbReference>
<evidence type="ECO:0000259" key="2">
    <source>
        <dbReference type="PROSITE" id="PS51352"/>
    </source>
</evidence>
<dbReference type="Pfam" id="PF00578">
    <property type="entry name" value="AhpC-TSA"/>
    <property type="match status" value="1"/>
</dbReference>
<evidence type="ECO:0000256" key="1">
    <source>
        <dbReference type="SAM" id="SignalP"/>
    </source>
</evidence>
<dbReference type="EMBL" id="CP032869">
    <property type="protein sequence ID" value="AYL95455.1"/>
    <property type="molecule type" value="Genomic_DNA"/>
</dbReference>
<dbReference type="Gene3D" id="3.40.30.10">
    <property type="entry name" value="Glutaredoxin"/>
    <property type="match status" value="1"/>
</dbReference>
<feature type="signal peptide" evidence="1">
    <location>
        <begin position="1"/>
        <end position="19"/>
    </location>
</feature>
<dbReference type="InterPro" id="IPR036249">
    <property type="entry name" value="Thioredoxin-like_sf"/>
</dbReference>
<name>A0A494VW16_9SPHI</name>
<accession>A0A494VW16</accession>
<feature type="domain" description="Thioredoxin" evidence="2">
    <location>
        <begin position="87"/>
        <end position="224"/>
    </location>
</feature>
<dbReference type="Proteomes" id="UP000270046">
    <property type="component" value="Chromosome"/>
</dbReference>